<reference evidence="6" key="3">
    <citation type="submission" date="2022-06" db="UniProtKB">
        <authorList>
            <consortium name="EnsemblMetazoa"/>
        </authorList>
    </citation>
    <scope>IDENTIFICATION</scope>
</reference>
<evidence type="ECO:0000259" key="3">
    <source>
        <dbReference type="PROSITE" id="PS51232"/>
    </source>
</evidence>
<dbReference type="Gene3D" id="1.25.10.10">
    <property type="entry name" value="Leucine-rich Repeat Variant"/>
    <property type="match status" value="1"/>
</dbReference>
<sequence length="1346" mass="153200">MLFLLILNRLDNSRKNAVILRTQMSVRIHAIIEKLLDSSGRELRRALFSLKQIFQDDKDLVHEFVQNDGLACLIKVGSESDQNYQNYILRALGQVMLYVDGMNGVIEHPETIQWFYSLISSEHRLVVKTAFKLLLVFVEYADSNCLILITSIHQFDNERGLKPWHNIMNILQEKDSADTELLIFAITLINKTLQGVSDLDTFYDVCDPLEEQGIGLIIQHYMSKHGTDRNLLQQFHAYESELKLQDGEIDDDDDDGAGVVEGVDAHHLYHRNNRSNSNAIVNAEDQRRFIVDMRQIPRLRKSGNDESDRRKSKRHSMDSVRQSTSTSSILFNHKFGSNFSSTSSTSTISSLSSVISSASSESSSSSTTEAATTPSFRRLLNEKNMVNNLSSASSSPLTDSIITVINPSMVSNGFDPINHIEWKKTNERRKGCKHLVREKEIHNQRSSISSCSSADSFGSYASYGSYVSNDDPKSTTLIDSLKHFNPSSSVDSNEDDTDRSLDLNSRSSNHTESSDELLKPDNDFDHSQDCINNIWGGCRKASSMLNTGYHHHHGNNLARQPSLKDKNWVLTMMYGKNPDATEPKSPGFIKAAQHFSPGYWNDALNNENLSAPSATVINDLINLNNPSESVKCLKEKFKQQTNNQNQELNKNINQRVMYPKESISNDFSSNFEFFQWDQLTNQQFLRNLVIDNMDFTDLVDEDDVDICNPTQPLIQNGKNPTINSGKGVIGPPPPPPLMNGNSPTPPPPPLFSFNIGSSSNRQIKNEKILGSGNQSPSLNDSEHSALTKQKKTIKLFWKEVKEDKSLLSMIRKKKTIWDDIKPVPIDTKKLEHLFESRTKELMNKRAQDANKKNEIHVLDTKRSNAINICLTKLPKLTAIEQAILKMDHTIMNREDIDKILTTMMPTDEERTKISEAKNQNPNLTLGQAETFLMILSSITALNERLKLWAFSLDYEQTEREIAEKLMDLKQAIYELEKSETFKIVLGTLRSIGNFLNGSEVKGFQIDYLAKVPEIKDTVHKHSLLYHLCQIVMEKNPNTSNLYCELGSVSRASKVDYEELGKSLKKIEQDCKQSCEYLKTISKHDGNNQQAMKMSKFLCESAKKIIVLQIIHRRLMNRLKKLLVFFGLPSSTIKDNKPNQLLKIISEFALEYRTTSERVREQLEKKANHRERNKTRGKLITEMDKFKTTKTKQDQTDLERMLTHSSTFSINSESNTKFDTPPGTKLRRPSTGSMHNLHHLLNNHLKAENDSSYDDNNCKRNGIAQPTRNLNAHRHSVHLQSLIGNEIDVNDEILEGLVRSTLQQPVCNNEKNRRKIRHSQRRSLRRTLKGNLDLTEEERMILGTIKT</sequence>
<dbReference type="EnsemblMetazoa" id="SSS_128s_mrna">
    <property type="protein sequence ID" value="KAF7492958.1"/>
    <property type="gene ID" value="SSS_128"/>
</dbReference>
<evidence type="ECO:0000313" key="5">
    <source>
        <dbReference type="EMBL" id="KAF7492958.1"/>
    </source>
</evidence>
<evidence type="ECO:0000313" key="7">
    <source>
        <dbReference type="Proteomes" id="UP000070412"/>
    </source>
</evidence>
<dbReference type="Proteomes" id="UP000070412">
    <property type="component" value="Unassembled WGS sequence"/>
</dbReference>
<dbReference type="PANTHER" id="PTHR45920:SF4">
    <property type="entry name" value="FORMIN HOMOLOGY 2 DOMAIN CONTAINING, ISOFORM I"/>
    <property type="match status" value="1"/>
</dbReference>
<accession>A0A834VGS7</accession>
<name>A0A834VGS7_SARSC</name>
<dbReference type="EMBL" id="WVUK01000056">
    <property type="protein sequence ID" value="KAF7492958.1"/>
    <property type="molecule type" value="Genomic_DNA"/>
</dbReference>
<dbReference type="GO" id="GO:0030866">
    <property type="term" value="P:cortical actin cytoskeleton organization"/>
    <property type="evidence" value="ECO:0007669"/>
    <property type="project" value="TreeGrafter"/>
</dbReference>
<dbReference type="Pfam" id="PF02181">
    <property type="entry name" value="FH2"/>
    <property type="match status" value="1"/>
</dbReference>
<dbReference type="InterPro" id="IPR056771">
    <property type="entry name" value="FH3_FHOD1-3-like"/>
</dbReference>
<dbReference type="InterPro" id="IPR016024">
    <property type="entry name" value="ARM-type_fold"/>
</dbReference>
<feature type="domain" description="GBD/FH3" evidence="3">
    <location>
        <begin position="1"/>
        <end position="331"/>
    </location>
</feature>
<dbReference type="SMART" id="SM00498">
    <property type="entry name" value="FH2"/>
    <property type="match status" value="1"/>
</dbReference>
<dbReference type="FunFam" id="1.25.10.10:FF:000056">
    <property type="entry name" value="FH1/FH2 domain-containing protein 3 isoform X1"/>
    <property type="match status" value="1"/>
</dbReference>
<proteinExistence type="predicted"/>
<evidence type="ECO:0000256" key="1">
    <source>
        <dbReference type="ARBA" id="ARBA00023203"/>
    </source>
</evidence>
<feature type="compositionally biased region" description="Polar residues" evidence="2">
    <location>
        <begin position="709"/>
        <end position="724"/>
    </location>
</feature>
<dbReference type="InterPro" id="IPR015425">
    <property type="entry name" value="FH2_Formin"/>
</dbReference>
<dbReference type="PROSITE" id="PS51444">
    <property type="entry name" value="FH2"/>
    <property type="match status" value="1"/>
</dbReference>
<dbReference type="PROSITE" id="PS51232">
    <property type="entry name" value="GBD_FH3"/>
    <property type="match status" value="1"/>
</dbReference>
<dbReference type="Pfam" id="PF24959">
    <property type="entry name" value="FH3_FHOD1-3"/>
    <property type="match status" value="1"/>
</dbReference>
<evidence type="ECO:0000259" key="4">
    <source>
        <dbReference type="PROSITE" id="PS51444"/>
    </source>
</evidence>
<protein>
    <submittedName>
        <fullName evidence="5">FH1/FH2 domain-containing protein 3</fullName>
    </submittedName>
</protein>
<feature type="domain" description="FH2" evidence="4">
    <location>
        <begin position="782"/>
        <end position="1177"/>
    </location>
</feature>
<dbReference type="Gene3D" id="1.20.58.2220">
    <property type="entry name" value="Formin, FH2 domain"/>
    <property type="match status" value="1"/>
</dbReference>
<reference evidence="7" key="1">
    <citation type="journal article" date="2020" name="PLoS Negl. Trop. Dis.">
        <title>High-quality nuclear genome for Sarcoptes scabiei-A critical resource for a neglected parasite.</title>
        <authorList>
            <person name="Korhonen P.K."/>
            <person name="Gasser R.B."/>
            <person name="Ma G."/>
            <person name="Wang T."/>
            <person name="Stroehlein A.J."/>
            <person name="Young N.D."/>
            <person name="Ang C.S."/>
            <person name="Fernando D.D."/>
            <person name="Lu H.C."/>
            <person name="Taylor S."/>
            <person name="Reynolds S.L."/>
            <person name="Mofiz E."/>
            <person name="Najaraj S.H."/>
            <person name="Gowda H."/>
            <person name="Madugundu A."/>
            <person name="Renuse S."/>
            <person name="Holt D."/>
            <person name="Pandey A."/>
            <person name="Papenfuss A.T."/>
            <person name="Fischer K."/>
        </authorList>
    </citation>
    <scope>NUCLEOTIDE SEQUENCE [LARGE SCALE GENOMIC DNA]</scope>
</reference>
<feature type="compositionally biased region" description="Polar residues" evidence="2">
    <location>
        <begin position="502"/>
        <end position="511"/>
    </location>
</feature>
<dbReference type="SUPFAM" id="SSF48371">
    <property type="entry name" value="ARM repeat"/>
    <property type="match status" value="1"/>
</dbReference>
<feature type="region of interest" description="Disordered" evidence="2">
    <location>
        <begin position="709"/>
        <end position="757"/>
    </location>
</feature>
<dbReference type="GO" id="GO:0005737">
    <property type="term" value="C:cytoplasm"/>
    <property type="evidence" value="ECO:0007669"/>
    <property type="project" value="TreeGrafter"/>
</dbReference>
<evidence type="ECO:0000313" key="6">
    <source>
        <dbReference type="EnsemblMetazoa" id="KAF7492958.1"/>
    </source>
</evidence>
<dbReference type="InterPro" id="IPR042201">
    <property type="entry name" value="FH2_Formin_sf"/>
</dbReference>
<dbReference type="InterPro" id="IPR011989">
    <property type="entry name" value="ARM-like"/>
</dbReference>
<dbReference type="OrthoDB" id="9806920at2759"/>
<dbReference type="GO" id="GO:0005856">
    <property type="term" value="C:cytoskeleton"/>
    <property type="evidence" value="ECO:0007669"/>
    <property type="project" value="TreeGrafter"/>
</dbReference>
<feature type="region of interest" description="Disordered" evidence="2">
    <location>
        <begin position="479"/>
        <end position="522"/>
    </location>
</feature>
<organism evidence="5">
    <name type="scientific">Sarcoptes scabiei</name>
    <name type="common">Itch mite</name>
    <name type="synonym">Acarus scabiei</name>
    <dbReference type="NCBI Taxonomy" id="52283"/>
    <lineage>
        <taxon>Eukaryota</taxon>
        <taxon>Metazoa</taxon>
        <taxon>Ecdysozoa</taxon>
        <taxon>Arthropoda</taxon>
        <taxon>Chelicerata</taxon>
        <taxon>Arachnida</taxon>
        <taxon>Acari</taxon>
        <taxon>Acariformes</taxon>
        <taxon>Sarcoptiformes</taxon>
        <taxon>Astigmata</taxon>
        <taxon>Psoroptidia</taxon>
        <taxon>Sarcoptoidea</taxon>
        <taxon>Sarcoptidae</taxon>
        <taxon>Sarcoptinae</taxon>
        <taxon>Sarcoptes</taxon>
    </lineage>
</organism>
<feature type="compositionally biased region" description="Basic and acidic residues" evidence="2">
    <location>
        <begin position="512"/>
        <end position="522"/>
    </location>
</feature>
<dbReference type="SUPFAM" id="SSF101447">
    <property type="entry name" value="Formin homology 2 domain (FH2 domain)"/>
    <property type="match status" value="1"/>
</dbReference>
<dbReference type="GO" id="GO:0051015">
    <property type="term" value="F:actin filament binding"/>
    <property type="evidence" value="ECO:0007669"/>
    <property type="project" value="TreeGrafter"/>
</dbReference>
<feature type="region of interest" description="Disordered" evidence="2">
    <location>
        <begin position="292"/>
        <end position="325"/>
    </location>
</feature>
<keyword evidence="7" id="KW-1185">Reference proteome</keyword>
<evidence type="ECO:0000256" key="2">
    <source>
        <dbReference type="SAM" id="MobiDB-lite"/>
    </source>
</evidence>
<dbReference type="InterPro" id="IPR014768">
    <property type="entry name" value="GBD/FH3_dom"/>
</dbReference>
<dbReference type="PANTHER" id="PTHR45920">
    <property type="entry name" value="FORMIN HOMOLOGY 2 DOMAIN CONTAINING, ISOFORM I"/>
    <property type="match status" value="1"/>
</dbReference>
<gene>
    <name evidence="5" type="primary">SSS_128g</name>
    <name evidence="5" type="ORF">SSS_128</name>
</gene>
<feature type="region of interest" description="Disordered" evidence="2">
    <location>
        <begin position="1210"/>
        <end position="1230"/>
    </location>
</feature>
<reference evidence="5" key="2">
    <citation type="submission" date="2020-01" db="EMBL/GenBank/DDBJ databases">
        <authorList>
            <person name="Korhonen P.K.K."/>
            <person name="Guangxu M.G."/>
            <person name="Wang T.W."/>
            <person name="Stroehlein A.J.S."/>
            <person name="Young N.D."/>
            <person name="Ang C.-S.A."/>
            <person name="Fernando D.W.F."/>
            <person name="Lu H.L."/>
            <person name="Taylor S.T."/>
            <person name="Ehtesham M.E.M."/>
            <person name="Najaraj S.H.N."/>
            <person name="Harsha G.H.G."/>
            <person name="Madugundu A.M."/>
            <person name="Renuse S.R."/>
            <person name="Holt D.H."/>
            <person name="Pandey A.P."/>
            <person name="Papenfuss A.P."/>
            <person name="Gasser R.B.G."/>
            <person name="Fischer K.F."/>
        </authorList>
    </citation>
    <scope>NUCLEOTIDE SEQUENCE</scope>
    <source>
        <strain evidence="5">SSS_KF_BRIS2020</strain>
    </source>
</reference>
<keyword evidence="1" id="KW-0009">Actin-binding</keyword>
<feature type="compositionally biased region" description="Pro residues" evidence="2">
    <location>
        <begin position="730"/>
        <end position="750"/>
    </location>
</feature>